<dbReference type="SUPFAM" id="SSF53448">
    <property type="entry name" value="Nucleotide-diphospho-sugar transferases"/>
    <property type="match status" value="1"/>
</dbReference>
<accession>A0A917D938</accession>
<dbReference type="PANTHER" id="PTHR43646">
    <property type="entry name" value="GLYCOSYLTRANSFERASE"/>
    <property type="match status" value="1"/>
</dbReference>
<dbReference type="Proteomes" id="UP000613160">
    <property type="component" value="Unassembled WGS sequence"/>
</dbReference>
<keyword evidence="5" id="KW-0472">Membrane</keyword>
<keyword evidence="2" id="KW-1003">Cell membrane</keyword>
<evidence type="ECO:0000256" key="1">
    <source>
        <dbReference type="ARBA" id="ARBA00004236"/>
    </source>
</evidence>
<reference evidence="7" key="2">
    <citation type="submission" date="2020-09" db="EMBL/GenBank/DDBJ databases">
        <authorList>
            <person name="Sun Q."/>
            <person name="Zhou Y."/>
        </authorList>
    </citation>
    <scope>NUCLEOTIDE SEQUENCE</scope>
    <source>
        <strain evidence="7">CGMCC 1.15493</strain>
    </source>
</reference>
<dbReference type="InterPro" id="IPR001173">
    <property type="entry name" value="Glyco_trans_2-like"/>
</dbReference>
<dbReference type="PANTHER" id="PTHR43646:SF2">
    <property type="entry name" value="GLYCOSYLTRANSFERASE 2-LIKE DOMAIN-CONTAINING PROTEIN"/>
    <property type="match status" value="1"/>
</dbReference>
<keyword evidence="4" id="KW-0808">Transferase</keyword>
<dbReference type="GO" id="GO:0016757">
    <property type="term" value="F:glycosyltransferase activity"/>
    <property type="evidence" value="ECO:0007669"/>
    <property type="project" value="UniProtKB-KW"/>
</dbReference>
<comment type="caution">
    <text evidence="7">The sequence shown here is derived from an EMBL/GenBank/DDBJ whole genome shotgun (WGS) entry which is preliminary data.</text>
</comment>
<evidence type="ECO:0000313" key="7">
    <source>
        <dbReference type="EMBL" id="GGD10482.1"/>
    </source>
</evidence>
<sequence length="361" mass="39097">MRRTAGHWPIVAIPARNEEKRLPLLLAALANQTWHAHSGLPLEVVIVLNNCDDGSRTAVIEATRLEPRLSVELIDIHFAGGDAHVGTARRLAMDMAAQSRAGADGTAILTTDADAVPRSDWVEANLRHLQEVDLVGGHIRGDPAEEAQLGPGFRRRAVQHLRYADLINQLAAVVDPIAHDPWPRHSDHTGASLAVRADVYAAVGGLPALPRREDLAFVTRVAAAGYRIRHPLDVETEVSARLVGRASGGMADCLREWMREEATGAPLLVEDPQRVLARLQRRRRLRQLGDASPTERAAVARDLALDPSAFFDEDGLALSAAQLVELLAGEEPDAPSTVPIDLAFAEAERLLAQIEEIARAA</sequence>
<dbReference type="AlphaFoldDB" id="A0A917D938"/>
<feature type="domain" description="Glycosyltransferase 2-like" evidence="6">
    <location>
        <begin position="11"/>
        <end position="152"/>
    </location>
</feature>
<evidence type="ECO:0000313" key="8">
    <source>
        <dbReference type="Proteomes" id="UP000613160"/>
    </source>
</evidence>
<proteinExistence type="predicted"/>
<keyword evidence="3" id="KW-0328">Glycosyltransferase</keyword>
<dbReference type="Pfam" id="PF00535">
    <property type="entry name" value="Glycos_transf_2"/>
    <property type="match status" value="1"/>
</dbReference>
<gene>
    <name evidence="7" type="ORF">GCM10011335_11720</name>
</gene>
<name>A0A917D938_9HYPH</name>
<evidence type="ECO:0000256" key="4">
    <source>
        <dbReference type="ARBA" id="ARBA00022679"/>
    </source>
</evidence>
<evidence type="ECO:0000256" key="2">
    <source>
        <dbReference type="ARBA" id="ARBA00022475"/>
    </source>
</evidence>
<evidence type="ECO:0000256" key="3">
    <source>
        <dbReference type="ARBA" id="ARBA00022676"/>
    </source>
</evidence>
<protein>
    <recommendedName>
        <fullName evidence="6">Glycosyltransferase 2-like domain-containing protein</fullName>
    </recommendedName>
</protein>
<dbReference type="EMBL" id="BMJJ01000002">
    <property type="protein sequence ID" value="GGD10482.1"/>
    <property type="molecule type" value="Genomic_DNA"/>
</dbReference>
<organism evidence="7 8">
    <name type="scientific">Aureimonas glaciei</name>
    <dbReference type="NCBI Taxonomy" id="1776957"/>
    <lineage>
        <taxon>Bacteria</taxon>
        <taxon>Pseudomonadati</taxon>
        <taxon>Pseudomonadota</taxon>
        <taxon>Alphaproteobacteria</taxon>
        <taxon>Hyphomicrobiales</taxon>
        <taxon>Aurantimonadaceae</taxon>
        <taxon>Aureimonas</taxon>
    </lineage>
</organism>
<evidence type="ECO:0000256" key="5">
    <source>
        <dbReference type="ARBA" id="ARBA00023136"/>
    </source>
</evidence>
<dbReference type="RefSeq" id="WP_188849630.1">
    <property type="nucleotide sequence ID" value="NZ_BMJJ01000002.1"/>
</dbReference>
<reference evidence="7" key="1">
    <citation type="journal article" date="2014" name="Int. J. Syst. Evol. Microbiol.">
        <title>Complete genome sequence of Corynebacterium casei LMG S-19264T (=DSM 44701T), isolated from a smear-ripened cheese.</title>
        <authorList>
            <consortium name="US DOE Joint Genome Institute (JGI-PGF)"/>
            <person name="Walter F."/>
            <person name="Albersmeier A."/>
            <person name="Kalinowski J."/>
            <person name="Ruckert C."/>
        </authorList>
    </citation>
    <scope>NUCLEOTIDE SEQUENCE</scope>
    <source>
        <strain evidence="7">CGMCC 1.15493</strain>
    </source>
</reference>
<dbReference type="GO" id="GO:0005886">
    <property type="term" value="C:plasma membrane"/>
    <property type="evidence" value="ECO:0007669"/>
    <property type="project" value="UniProtKB-SubCell"/>
</dbReference>
<keyword evidence="8" id="KW-1185">Reference proteome</keyword>
<evidence type="ECO:0000259" key="6">
    <source>
        <dbReference type="Pfam" id="PF00535"/>
    </source>
</evidence>
<dbReference type="InterPro" id="IPR029044">
    <property type="entry name" value="Nucleotide-diphossugar_trans"/>
</dbReference>
<dbReference type="Gene3D" id="3.90.550.10">
    <property type="entry name" value="Spore Coat Polysaccharide Biosynthesis Protein SpsA, Chain A"/>
    <property type="match status" value="1"/>
</dbReference>
<comment type="subcellular location">
    <subcellularLocation>
        <location evidence="1">Cell membrane</location>
    </subcellularLocation>
</comment>